<dbReference type="RefSeq" id="XP_044890310.1">
    <property type="nucleotide sequence ID" value="XM_045034375.1"/>
</dbReference>
<keyword evidence="2 4" id="KW-0863">Zinc-finger</keyword>
<keyword evidence="8" id="KW-1185">Reference proteome</keyword>
<reference evidence="7" key="3">
    <citation type="submission" date="2025-09" db="UniProtKB">
        <authorList>
            <consortium name="Ensembl"/>
        </authorList>
    </citation>
    <scope>IDENTIFICATION</scope>
    <source>
        <strain evidence="7">breed Abyssinian</strain>
    </source>
</reference>
<dbReference type="RefSeq" id="XP_044890308.1">
    <property type="nucleotide sequence ID" value="XM_045034373.1"/>
</dbReference>
<proteinExistence type="predicted"/>
<reference evidence="7 8" key="1">
    <citation type="submission" date="2021-02" db="EMBL/GenBank/DDBJ databases">
        <title>Safari Cat Assemblies.</title>
        <authorList>
            <person name="Bredemeyer K.R."/>
            <person name="Murphy W.J."/>
        </authorList>
    </citation>
    <scope>NUCLEOTIDE SEQUENCE [LARGE SCALE GENOMIC DNA]</scope>
</reference>
<evidence type="ECO:0000256" key="1">
    <source>
        <dbReference type="ARBA" id="ARBA00022723"/>
    </source>
</evidence>
<feature type="region of interest" description="Disordered" evidence="5">
    <location>
        <begin position="2245"/>
        <end position="2292"/>
    </location>
</feature>
<feature type="region of interest" description="Disordered" evidence="5">
    <location>
        <begin position="792"/>
        <end position="811"/>
    </location>
</feature>
<protein>
    <recommendedName>
        <fullName evidence="6">DBF4-type domain-containing protein</fullName>
    </recommendedName>
</protein>
<feature type="compositionally biased region" description="Basic and acidic residues" evidence="5">
    <location>
        <begin position="221"/>
        <end position="239"/>
    </location>
</feature>
<feature type="compositionally biased region" description="Polar residues" evidence="5">
    <location>
        <begin position="1881"/>
        <end position="1902"/>
    </location>
</feature>
<organism evidence="7 8">
    <name type="scientific">Felis catus</name>
    <name type="common">Cat</name>
    <name type="synonym">Felis silvestris catus</name>
    <dbReference type="NCBI Taxonomy" id="9685"/>
    <lineage>
        <taxon>Eukaryota</taxon>
        <taxon>Metazoa</taxon>
        <taxon>Chordata</taxon>
        <taxon>Craniata</taxon>
        <taxon>Vertebrata</taxon>
        <taxon>Euteleostomi</taxon>
        <taxon>Mammalia</taxon>
        <taxon>Eutheria</taxon>
        <taxon>Laurasiatheria</taxon>
        <taxon>Carnivora</taxon>
        <taxon>Feliformia</taxon>
        <taxon>Felidae</taxon>
        <taxon>Felinae</taxon>
        <taxon>Felis</taxon>
    </lineage>
</organism>
<gene>
    <name evidence="7" type="primary">ZDBF2</name>
</gene>
<evidence type="ECO:0000259" key="6">
    <source>
        <dbReference type="PROSITE" id="PS51265"/>
    </source>
</evidence>
<feature type="domain" description="DBF4-type" evidence="6">
    <location>
        <begin position="1"/>
        <end position="50"/>
    </location>
</feature>
<feature type="compositionally biased region" description="Polar residues" evidence="5">
    <location>
        <begin position="240"/>
        <end position="255"/>
    </location>
</feature>
<keyword evidence="1" id="KW-0479">Metal-binding</keyword>
<dbReference type="RefSeq" id="XP_044890309.1">
    <property type="nucleotide sequence ID" value="XM_045034374.1"/>
</dbReference>
<feature type="region of interest" description="Disordered" evidence="5">
    <location>
        <begin position="100"/>
        <end position="134"/>
    </location>
</feature>
<dbReference type="InterPro" id="IPR038890">
    <property type="entry name" value="ZDBF2"/>
</dbReference>
<feature type="compositionally biased region" description="Basic and acidic residues" evidence="5">
    <location>
        <begin position="1815"/>
        <end position="1840"/>
    </location>
</feature>
<feature type="compositionally biased region" description="Pro residues" evidence="5">
    <location>
        <begin position="2393"/>
        <end position="2420"/>
    </location>
</feature>
<name>A0ABI7Y523_FELCA</name>
<feature type="compositionally biased region" description="Basic and acidic residues" evidence="5">
    <location>
        <begin position="1903"/>
        <end position="1922"/>
    </location>
</feature>
<dbReference type="RefSeq" id="XP_044890311.1">
    <property type="nucleotide sequence ID" value="XM_045034376.1"/>
</dbReference>
<evidence type="ECO:0000256" key="2">
    <source>
        <dbReference type="ARBA" id="ARBA00022771"/>
    </source>
</evidence>
<feature type="region of interest" description="Disordered" evidence="5">
    <location>
        <begin position="211"/>
        <end position="264"/>
    </location>
</feature>
<dbReference type="GeneID" id="101089789"/>
<feature type="compositionally biased region" description="Polar residues" evidence="5">
    <location>
        <begin position="2255"/>
        <end position="2272"/>
    </location>
</feature>
<dbReference type="PROSITE" id="PS51265">
    <property type="entry name" value="ZF_DBF4"/>
    <property type="match status" value="1"/>
</dbReference>
<evidence type="ECO:0000313" key="8">
    <source>
        <dbReference type="Proteomes" id="UP000823872"/>
    </source>
</evidence>
<feature type="region of interest" description="Disordered" evidence="5">
    <location>
        <begin position="2372"/>
        <end position="2479"/>
    </location>
</feature>
<dbReference type="InterPro" id="IPR038545">
    <property type="entry name" value="Znf_DBF_sf"/>
</dbReference>
<dbReference type="Gene3D" id="6.10.250.3410">
    <property type="entry name" value="DBF zinc finger"/>
    <property type="match status" value="1"/>
</dbReference>
<feature type="region of interest" description="Disordered" evidence="5">
    <location>
        <begin position="2077"/>
        <end position="2104"/>
    </location>
</feature>
<dbReference type="Proteomes" id="UP000823872">
    <property type="component" value="Chromosome C1"/>
</dbReference>
<keyword evidence="3" id="KW-0862">Zinc</keyword>
<evidence type="ECO:0000256" key="4">
    <source>
        <dbReference type="PROSITE-ProRule" id="PRU00600"/>
    </source>
</evidence>
<reference evidence="7" key="2">
    <citation type="submission" date="2025-08" db="UniProtKB">
        <authorList>
            <consortium name="Ensembl"/>
        </authorList>
    </citation>
    <scope>IDENTIFICATION</scope>
    <source>
        <strain evidence="7">breed Abyssinian</strain>
    </source>
</reference>
<feature type="region of interest" description="Disordered" evidence="5">
    <location>
        <begin position="755"/>
        <end position="774"/>
    </location>
</feature>
<dbReference type="GeneTree" id="ENSGT00440000037606"/>
<feature type="compositionally biased region" description="Low complexity" evidence="5">
    <location>
        <begin position="2421"/>
        <end position="2432"/>
    </location>
</feature>
<feature type="compositionally biased region" description="Basic residues" evidence="5">
    <location>
        <begin position="2457"/>
        <end position="2476"/>
    </location>
</feature>
<evidence type="ECO:0000313" key="7">
    <source>
        <dbReference type="Ensembl" id="ENSFCTP00005029887.1"/>
    </source>
</evidence>
<dbReference type="Ensembl" id="ENSFCTT00005042061.1">
    <property type="protein sequence ID" value="ENSFCTP00005029887.1"/>
    <property type="gene ID" value="ENSFCTG00005014723.1"/>
</dbReference>
<dbReference type="PANTHER" id="PTHR21639:SF5">
    <property type="entry name" value="DBF4-TYPE ZINC FINGER-CONTAINING PROTEIN 2"/>
    <property type="match status" value="1"/>
</dbReference>
<feature type="region of interest" description="Disordered" evidence="5">
    <location>
        <begin position="1346"/>
        <end position="1369"/>
    </location>
</feature>
<dbReference type="PANTHER" id="PTHR21639">
    <property type="entry name" value="DBF4-TYPE ZINC FINGER-CONTAINING PROTEIN 2"/>
    <property type="match status" value="1"/>
</dbReference>
<accession>A0ABI7Y523</accession>
<evidence type="ECO:0000256" key="5">
    <source>
        <dbReference type="SAM" id="MobiDB-lite"/>
    </source>
</evidence>
<feature type="region of interest" description="Disordered" evidence="5">
    <location>
        <begin position="1785"/>
        <end position="1925"/>
    </location>
</feature>
<dbReference type="InterPro" id="IPR006572">
    <property type="entry name" value="Znf_DBF"/>
</dbReference>
<sequence>MQNRQGYCSYCCVRYNNLEQHMSSAQHRYLTTQNRQRMGTTSLMERFLQDVLRHHPYHSQESRSMQNERLLTNTASPTVSPTASPSEVVPVDDCISEEMTDDAAGVKGESSPRGFEPSKELHSRPSKSQEYVQGVSVRPSVIQKLEKGQQQPLEFVHKIGSGVKEFNPVGIGQATNNRQSLICPSVISSAPASCLPGSSYDRLVTTKTTRSPAAASLGPVRKCDPNKVDRYLEQPDRGSRNSVLSSNLETSSVSYQKPKESDRKSLCTNSDKLIIREDVKSQCKTLSTGAKVREFMGTEGSLKSESLSKLAVNQAINVNKTGMPSNKGLFEDAAAKHREKFFSGMDQTQEEKHLVFNKSAFLEQKSSVISETKFARGCLQSACNQPEEAAQDLWKEEQVDQEDKNYESRASEMSFDCSSFHSLTDQSKVTATELNVSEEVYADLQCKNDKSYVSEVSSDGAGSLQLATNRTQVIVKGVSAQKAKPISLVDESYESSDSEINFDCDALLQSADDYPRQPAKEGNLSKEEHLDLVDKNYGSSSSETSTDSALPLQSLGDQLPVAVTEAKLQKVHIGLVDKNYGSSCSETSTDNDVSLQSVVDHPQLVVKERNLKDRHVYLKDKSHTSSSAKEHLDYVVSLDTVTDESQRAVEEISLLEEKNEPVDMNYDSHGSEMSFHTDARLMAGQSGVIVKKVNLREVPVDLEDKSVKSSNSDQSFDSNASLYQSVSDQRQGALGEISLKELNFDMEVKSYGCSSSELTFESDPPARSGTEQSEMDIEEIRKRHINLEDHCGSNSSGITFDSDTASRSGGDQSQVAIYVEEPSPLENKTPKSCVSEVTFDSGIPVQSGMNQPGLAVKEVIVQKEDYIHLGRKNVEPSGSEISLDFYVPPHSVINSPEIALEKLNLQKEEQIYLESKVNEPSVSELSLDYIFHSITGHSKDPLQEVNLQKEEHIHLENKGNGPGISEISLKPDMSFHLVTDHPNIAEPDMSFHLVTDHPNVAVKETSHQKEHINLQDKERELSVYETGLDSGVHLHQSVTQKPEIAVKEIWLQKEKLVKFKSQSAKFSGSETGSDVPHYLVPEPQIAVEEISVQKEEHVLEKRDKYSSSGIMFDADVPPQSMTETPHIAVLKEDRVDPEGESTGSRGFAINLDIGAPLHSVIGQPQPTLLKERNVLLEDKNSESSHCKVRFDYGDPLRPLTGQFQEVVRRTTLWKEEDIGLQNKVFETSGSKLIHGSGVSLQPGADQPEVAVKRVNLENEGHVNVEDKHSQCSGSEMSLDSDFLVQSIVDQPQITILDQDHIELEEKHSRSGGSEISFDSEDPLQSVADQVRKTVKEISLWKDEVDVEDKRDEGDVEDKRDEGDVEDKRDESKGFEIVYDSDILFQSVAGQTEEVVKEINLWKEHVDLQGKIVEPIGSKINFDANEPLQSVANEIQEAITAEINLLREGHVCLDDKGYEPNDSEIIYVSDIPLQSVVEQPHILEGEHVNLEDKSNVSCPEITFISDDHLQSVADQLQKSVKEVSLWKEDRIYLEDKSYKLGDFEVSYDSDVPVHFVADQSPLTVKEINSQKRGHTDLESKSCGPSVSEIKCDSGVHFQLEVDQSQVVCKEIDLPKERHLGMEVKSSEPSDSEMMCDSDVPLEIVVNELQVSVKEANLRKMLFVDLVTSDSDCEVIAESDIPFQPVIDSPHMTVKEIDCINTEDFDLGECCDSCDSEVGYVCEASPPSMTNEPKETFKVVNQKKDYIILQESSCESYGSEIKFQIDPPDRSVTYPLQGSDKEMVTFVDSEGKSCRPHSPKTHFKWEDNSEPVTSKPQKADKGSNFCHRKDENTGRKDKHCESRGSAATRKASPGSAGRQRAGKGNPKLKHADRESRSCEPCGSGTSFQCDRSLQSDSGQPQQAVSKKEGFKKRSVDLKGKKGDSRSGPVLRVASVRNREKAKEVIEDNPDEPVLEALPHVPPSFVGKTWSQIMREDDMKINALVKEFKEGRFHCYFDDDCETRKVKKKNLNKGKKITWADVSQDTAAIQVFSDGDDNAGGISDTDDFSVALDKPSHHPTAKRPYEQSWRVASRCQAVKVSHGTQTNLTKESATKASGPEEDSPTRKRLLLQKDRKMRNRVQIGTLEFPETCTKVLKPLQPNALVYVISSNMKFQNGESFNFAKKYLGGRSSRDVSIQYKYKRRSFDYYDPLNKKIVTTPPESDRNNWLQIHLSDLSSSSDEDGPAEGFDPTGILTLRDELMAYPGARISPERVPRPGTSSASQVPSGSNFQSTPVGGDAARTSPKSATRKILEGKKKIQRRKMKTSKPGFPQKVYKPIILHQKPRIASEKPSIWIRTKLSDIIRKYISKYSAFLRRKYQSRSAFIRLHLKKKCDVTKSKKAKKPAKMPLGSPAPSGLPGPPVPSGPPGPSVPPVPSGPPVPSVPSGLPVPSVAAAEGQLGAVPSCSPKPPVQNSWPAAGRKRNGTKKRPRKRRRKPFRPVKIYALRSLYSQVPYSDRMRTRLSDKSPANEAT</sequence>
<feature type="compositionally biased region" description="Polar residues" evidence="5">
    <location>
        <begin position="2079"/>
        <end position="2092"/>
    </location>
</feature>
<evidence type="ECO:0000256" key="3">
    <source>
        <dbReference type="ARBA" id="ARBA00022833"/>
    </source>
</evidence>